<dbReference type="AlphaFoldDB" id="A0A813EK45"/>
<evidence type="ECO:0000256" key="3">
    <source>
        <dbReference type="ARBA" id="ARBA00022692"/>
    </source>
</evidence>
<comment type="subcellular location">
    <subcellularLocation>
        <location evidence="1">Membrane</location>
        <topology evidence="1">Multi-pass membrane protein</topology>
    </subcellularLocation>
</comment>
<evidence type="ECO:0000313" key="9">
    <source>
        <dbReference type="EMBL" id="CAE8598607.1"/>
    </source>
</evidence>
<dbReference type="PANTHER" id="PTHR48041">
    <property type="entry name" value="ABC TRANSPORTER G FAMILY MEMBER 28"/>
    <property type="match status" value="1"/>
</dbReference>
<reference evidence="9" key="1">
    <citation type="submission" date="2021-02" db="EMBL/GenBank/DDBJ databases">
        <authorList>
            <person name="Dougan E. K."/>
            <person name="Rhodes N."/>
            <person name="Thang M."/>
            <person name="Chan C."/>
        </authorList>
    </citation>
    <scope>NUCLEOTIDE SEQUENCE</scope>
</reference>
<evidence type="ECO:0000256" key="5">
    <source>
        <dbReference type="ARBA" id="ARBA00023136"/>
    </source>
</evidence>
<feature type="domain" description="ABC-2 type transporter transmembrane" evidence="8">
    <location>
        <begin position="176"/>
        <end position="324"/>
    </location>
</feature>
<sequence length="408" mass="44753">MSCEHARVGNALVKGLSGGKRKRLCIAEALLRQTAMLVLYEPTSCLDSSSAVEVVQLLRRLAKASKILVICNIHQPSQPIFGLFDDVLVLAGGQTSCAGPVKEAGRHMQSLDVPAMEDGSSLPEYLLDLTNSDFTDEQQVQNIWNNWIALEQTIVSAEAAAPMREAKMRGLVGKTLILCRRLAIMAMRGPTVYSARWVFAATAKVVFSLIYIDARDRNQEQALPRIWVMSCCLGAPVFMSYVVSPVYYQDFLVYKKEIGNGMYKPAAYVLSQTIVMIPSILAFSLFVLLPPFLVVGYNWESFLQMMICHAVCGNVVRGLRSAFVGLLPAFSASYGSLHRRRVCRLLAGRHGDQHRQHRLGLAMGGLHQPVDVQTPASQASGTTGSSAHRPQLPASAARATQCWRASAR</sequence>
<dbReference type="GO" id="GO:0016020">
    <property type="term" value="C:membrane"/>
    <property type="evidence" value="ECO:0007669"/>
    <property type="project" value="UniProtKB-SubCell"/>
</dbReference>
<keyword evidence="4 7" id="KW-1133">Transmembrane helix</keyword>
<feature type="transmembrane region" description="Helical" evidence="7">
    <location>
        <begin position="226"/>
        <end position="248"/>
    </location>
</feature>
<feature type="transmembrane region" description="Helical" evidence="7">
    <location>
        <begin position="195"/>
        <end position="214"/>
    </location>
</feature>
<comment type="caution">
    <text evidence="9">The sequence shown here is derived from an EMBL/GenBank/DDBJ whole genome shotgun (WGS) entry which is preliminary data.</text>
</comment>
<dbReference type="Proteomes" id="UP000626109">
    <property type="component" value="Unassembled WGS sequence"/>
</dbReference>
<organism evidence="9 11">
    <name type="scientific">Polarella glacialis</name>
    <name type="common">Dinoflagellate</name>
    <dbReference type="NCBI Taxonomy" id="89957"/>
    <lineage>
        <taxon>Eukaryota</taxon>
        <taxon>Sar</taxon>
        <taxon>Alveolata</taxon>
        <taxon>Dinophyceae</taxon>
        <taxon>Suessiales</taxon>
        <taxon>Suessiaceae</taxon>
        <taxon>Polarella</taxon>
    </lineage>
</organism>
<keyword evidence="3 7" id="KW-0812">Transmembrane</keyword>
<dbReference type="PANTHER" id="PTHR48041:SF125">
    <property type="entry name" value="ABC TRANSPORTER G FAMILY"/>
    <property type="match status" value="1"/>
</dbReference>
<feature type="region of interest" description="Disordered" evidence="6">
    <location>
        <begin position="372"/>
        <end position="397"/>
    </location>
</feature>
<keyword evidence="2" id="KW-0813">Transport</keyword>
<protein>
    <recommendedName>
        <fullName evidence="8">ABC-2 type transporter transmembrane domain-containing protein</fullName>
    </recommendedName>
</protein>
<dbReference type="InterPro" id="IPR027417">
    <property type="entry name" value="P-loop_NTPase"/>
</dbReference>
<dbReference type="GO" id="GO:0140359">
    <property type="term" value="F:ABC-type transporter activity"/>
    <property type="evidence" value="ECO:0007669"/>
    <property type="project" value="InterPro"/>
</dbReference>
<gene>
    <name evidence="9" type="ORF">PGLA1383_LOCUS17010</name>
    <name evidence="10" type="ORF">PGLA2088_LOCUS23549</name>
</gene>
<dbReference type="Pfam" id="PF01061">
    <property type="entry name" value="ABC2_membrane"/>
    <property type="match status" value="1"/>
</dbReference>
<evidence type="ECO:0000313" key="10">
    <source>
        <dbReference type="EMBL" id="CAE8683632.1"/>
    </source>
</evidence>
<evidence type="ECO:0000259" key="8">
    <source>
        <dbReference type="Pfam" id="PF01061"/>
    </source>
</evidence>
<accession>A0A813EK45</accession>
<evidence type="ECO:0000313" key="11">
    <source>
        <dbReference type="Proteomes" id="UP000654075"/>
    </source>
</evidence>
<evidence type="ECO:0000256" key="7">
    <source>
        <dbReference type="SAM" id="Phobius"/>
    </source>
</evidence>
<name>A0A813EK45_POLGL</name>
<proteinExistence type="predicted"/>
<feature type="compositionally biased region" description="Low complexity" evidence="6">
    <location>
        <begin position="376"/>
        <end position="387"/>
    </location>
</feature>
<dbReference type="EMBL" id="CAJNNV010010433">
    <property type="protein sequence ID" value="CAE8598607.1"/>
    <property type="molecule type" value="Genomic_DNA"/>
</dbReference>
<dbReference type="InterPro" id="IPR050352">
    <property type="entry name" value="ABCG_transporters"/>
</dbReference>
<keyword evidence="11" id="KW-1185">Reference proteome</keyword>
<evidence type="ECO:0000256" key="4">
    <source>
        <dbReference type="ARBA" id="ARBA00022989"/>
    </source>
</evidence>
<evidence type="ECO:0000256" key="6">
    <source>
        <dbReference type="SAM" id="MobiDB-lite"/>
    </source>
</evidence>
<feature type="transmembrane region" description="Helical" evidence="7">
    <location>
        <begin position="268"/>
        <end position="297"/>
    </location>
</feature>
<dbReference type="OrthoDB" id="10255969at2759"/>
<evidence type="ECO:0000256" key="2">
    <source>
        <dbReference type="ARBA" id="ARBA00022448"/>
    </source>
</evidence>
<keyword evidence="5 7" id="KW-0472">Membrane</keyword>
<dbReference type="InterPro" id="IPR013525">
    <property type="entry name" value="ABC2_TM"/>
</dbReference>
<dbReference type="EMBL" id="CAJNNW010026209">
    <property type="protein sequence ID" value="CAE8683632.1"/>
    <property type="molecule type" value="Genomic_DNA"/>
</dbReference>
<dbReference type="SUPFAM" id="SSF52540">
    <property type="entry name" value="P-loop containing nucleoside triphosphate hydrolases"/>
    <property type="match status" value="1"/>
</dbReference>
<dbReference type="Proteomes" id="UP000654075">
    <property type="component" value="Unassembled WGS sequence"/>
</dbReference>
<dbReference type="Gene3D" id="3.40.50.300">
    <property type="entry name" value="P-loop containing nucleotide triphosphate hydrolases"/>
    <property type="match status" value="1"/>
</dbReference>
<evidence type="ECO:0000256" key="1">
    <source>
        <dbReference type="ARBA" id="ARBA00004141"/>
    </source>
</evidence>